<sequence length="174" mass="18308">MVARWPPTCPSVVINGRLETASYAKSGSGGCSAMPDGGNGSIGSSRRTRRVAAERLRHARWSRIGRAAGGAPFASSSSPRCERPNQPGRIPRTASSRAVADPPRSRAKGLGITGMDGIATAVQITALRCSERATSRLHLTVQLGPLTKQATPSLPSLMNCPTQDSRGSLPFIKF</sequence>
<gene>
    <name evidence="2" type="ORF">BDY17DRAFT_87682</name>
</gene>
<accession>A0A6A6Q2Z3</accession>
<feature type="region of interest" description="Disordered" evidence="1">
    <location>
        <begin position="67"/>
        <end position="111"/>
    </location>
</feature>
<dbReference type="EMBL" id="MU001632">
    <property type="protein sequence ID" value="KAF2486868.1"/>
    <property type="molecule type" value="Genomic_DNA"/>
</dbReference>
<dbReference type="GeneID" id="54479797"/>
<name>A0A6A6Q2Z3_9PEZI</name>
<evidence type="ECO:0000313" key="3">
    <source>
        <dbReference type="Proteomes" id="UP000799767"/>
    </source>
</evidence>
<dbReference type="RefSeq" id="XP_033593437.1">
    <property type="nucleotide sequence ID" value="XM_033738796.1"/>
</dbReference>
<feature type="compositionally biased region" description="Low complexity" evidence="1">
    <location>
        <begin position="69"/>
        <end position="79"/>
    </location>
</feature>
<keyword evidence="3" id="KW-1185">Reference proteome</keyword>
<proteinExistence type="predicted"/>
<organism evidence="2 3">
    <name type="scientific">Neohortaea acidophila</name>
    <dbReference type="NCBI Taxonomy" id="245834"/>
    <lineage>
        <taxon>Eukaryota</taxon>
        <taxon>Fungi</taxon>
        <taxon>Dikarya</taxon>
        <taxon>Ascomycota</taxon>
        <taxon>Pezizomycotina</taxon>
        <taxon>Dothideomycetes</taxon>
        <taxon>Dothideomycetidae</taxon>
        <taxon>Mycosphaerellales</taxon>
        <taxon>Teratosphaeriaceae</taxon>
        <taxon>Neohortaea</taxon>
    </lineage>
</organism>
<evidence type="ECO:0000313" key="2">
    <source>
        <dbReference type="EMBL" id="KAF2486868.1"/>
    </source>
</evidence>
<evidence type="ECO:0000256" key="1">
    <source>
        <dbReference type="SAM" id="MobiDB-lite"/>
    </source>
</evidence>
<protein>
    <submittedName>
        <fullName evidence="2">Uncharacterized protein</fullName>
    </submittedName>
</protein>
<feature type="region of interest" description="Disordered" evidence="1">
    <location>
        <begin position="27"/>
        <end position="47"/>
    </location>
</feature>
<reference evidence="2" key="1">
    <citation type="journal article" date="2020" name="Stud. Mycol.">
        <title>101 Dothideomycetes genomes: a test case for predicting lifestyles and emergence of pathogens.</title>
        <authorList>
            <person name="Haridas S."/>
            <person name="Albert R."/>
            <person name="Binder M."/>
            <person name="Bloem J."/>
            <person name="Labutti K."/>
            <person name="Salamov A."/>
            <person name="Andreopoulos B."/>
            <person name="Baker S."/>
            <person name="Barry K."/>
            <person name="Bills G."/>
            <person name="Bluhm B."/>
            <person name="Cannon C."/>
            <person name="Castanera R."/>
            <person name="Culley D."/>
            <person name="Daum C."/>
            <person name="Ezra D."/>
            <person name="Gonzalez J."/>
            <person name="Henrissat B."/>
            <person name="Kuo A."/>
            <person name="Liang C."/>
            <person name="Lipzen A."/>
            <person name="Lutzoni F."/>
            <person name="Magnuson J."/>
            <person name="Mondo S."/>
            <person name="Nolan M."/>
            <person name="Ohm R."/>
            <person name="Pangilinan J."/>
            <person name="Park H.-J."/>
            <person name="Ramirez L."/>
            <person name="Alfaro M."/>
            <person name="Sun H."/>
            <person name="Tritt A."/>
            <person name="Yoshinaga Y."/>
            <person name="Zwiers L.-H."/>
            <person name="Turgeon B."/>
            <person name="Goodwin S."/>
            <person name="Spatafora J."/>
            <person name="Crous P."/>
            <person name="Grigoriev I."/>
        </authorList>
    </citation>
    <scope>NUCLEOTIDE SEQUENCE</scope>
    <source>
        <strain evidence="2">CBS 113389</strain>
    </source>
</reference>
<dbReference type="Proteomes" id="UP000799767">
    <property type="component" value="Unassembled WGS sequence"/>
</dbReference>
<dbReference type="AlphaFoldDB" id="A0A6A6Q2Z3"/>